<organism evidence="3 4">
    <name type="scientific">Stappia indica</name>
    <dbReference type="NCBI Taxonomy" id="538381"/>
    <lineage>
        <taxon>Bacteria</taxon>
        <taxon>Pseudomonadati</taxon>
        <taxon>Pseudomonadota</taxon>
        <taxon>Alphaproteobacteria</taxon>
        <taxon>Hyphomicrobiales</taxon>
        <taxon>Stappiaceae</taxon>
        <taxon>Stappia</taxon>
    </lineage>
</organism>
<dbReference type="EMBL" id="OBML01000011">
    <property type="protein sequence ID" value="SOC21713.1"/>
    <property type="molecule type" value="Genomic_DNA"/>
</dbReference>
<dbReference type="PROSITE" id="PS50110">
    <property type="entry name" value="RESPONSE_REGULATORY"/>
    <property type="match status" value="1"/>
</dbReference>
<dbReference type="InterPro" id="IPR001789">
    <property type="entry name" value="Sig_transdc_resp-reg_receiver"/>
</dbReference>
<dbReference type="SMART" id="SM00448">
    <property type="entry name" value="REC"/>
    <property type="match status" value="1"/>
</dbReference>
<evidence type="ECO:0000313" key="3">
    <source>
        <dbReference type="EMBL" id="SOC21713.1"/>
    </source>
</evidence>
<reference evidence="3 4" key="1">
    <citation type="submission" date="2017-08" db="EMBL/GenBank/DDBJ databases">
        <authorList>
            <person name="de Groot N.N."/>
        </authorList>
    </citation>
    <scope>NUCLEOTIDE SEQUENCE [LARGE SCALE GENOMIC DNA]</scope>
    <source>
        <strain evidence="3 4">USBA 352</strain>
    </source>
</reference>
<dbReference type="SUPFAM" id="SSF52172">
    <property type="entry name" value="CheY-like"/>
    <property type="match status" value="1"/>
</dbReference>
<name>A0A285THY6_9HYPH</name>
<sequence length="150" mass="16124">MQDEAEKAVDGAFVLLVEDDPDDVTIIRQSLKASSVPVHLEVASDGAEALDHLNRAVAAGSPAPDLILLDLNLPVMTGTEFLAKLRQHARLSAVPVCVFTTADDPVTIRRAYAAGANAVVTKADSLAGMSEVLHTIVEFWFRVAERYRGE</sequence>
<evidence type="ECO:0000256" key="1">
    <source>
        <dbReference type="PROSITE-ProRule" id="PRU00169"/>
    </source>
</evidence>
<evidence type="ECO:0000313" key="4">
    <source>
        <dbReference type="Proteomes" id="UP000219331"/>
    </source>
</evidence>
<proteinExistence type="predicted"/>
<evidence type="ECO:0000259" key="2">
    <source>
        <dbReference type="PROSITE" id="PS50110"/>
    </source>
</evidence>
<dbReference type="InterPro" id="IPR011006">
    <property type="entry name" value="CheY-like_superfamily"/>
</dbReference>
<dbReference type="Pfam" id="PF00072">
    <property type="entry name" value="Response_reg"/>
    <property type="match status" value="1"/>
</dbReference>
<dbReference type="InterPro" id="IPR052893">
    <property type="entry name" value="TCS_response_regulator"/>
</dbReference>
<dbReference type="PANTHER" id="PTHR44520:SF2">
    <property type="entry name" value="RESPONSE REGULATOR RCP1"/>
    <property type="match status" value="1"/>
</dbReference>
<dbReference type="RefSeq" id="WP_067219882.1">
    <property type="nucleotide sequence ID" value="NZ_JAJGNR010000004.1"/>
</dbReference>
<accession>A0A285THY6</accession>
<gene>
    <name evidence="3" type="ORF">SAMN05421512_111146</name>
</gene>
<dbReference type="GO" id="GO:0000160">
    <property type="term" value="P:phosphorelay signal transduction system"/>
    <property type="evidence" value="ECO:0007669"/>
    <property type="project" value="InterPro"/>
</dbReference>
<dbReference type="AlphaFoldDB" id="A0A285THY6"/>
<dbReference type="STRING" id="538381.GCA_001696535_01703"/>
<dbReference type="Gene3D" id="3.40.50.2300">
    <property type="match status" value="1"/>
</dbReference>
<keyword evidence="4" id="KW-1185">Reference proteome</keyword>
<protein>
    <submittedName>
        <fullName evidence="3">Response regulator receiver protein</fullName>
    </submittedName>
</protein>
<feature type="domain" description="Response regulatory" evidence="2">
    <location>
        <begin position="13"/>
        <end position="137"/>
    </location>
</feature>
<feature type="modified residue" description="4-aspartylphosphate" evidence="1">
    <location>
        <position position="70"/>
    </location>
</feature>
<dbReference type="CDD" id="cd17557">
    <property type="entry name" value="REC_Rcp-like"/>
    <property type="match status" value="1"/>
</dbReference>
<keyword evidence="1" id="KW-0597">Phosphoprotein</keyword>
<dbReference type="Proteomes" id="UP000219331">
    <property type="component" value="Unassembled WGS sequence"/>
</dbReference>
<dbReference type="PANTHER" id="PTHR44520">
    <property type="entry name" value="RESPONSE REGULATOR RCP1-RELATED"/>
    <property type="match status" value="1"/>
</dbReference>